<accession>A0ABT6ZZC2</accession>
<dbReference type="PANTHER" id="PTHR30085">
    <property type="entry name" value="AMINO ACID ABC TRANSPORTER PERMEASE"/>
    <property type="match status" value="1"/>
</dbReference>
<evidence type="ECO:0000313" key="7">
    <source>
        <dbReference type="EMBL" id="MDJ1134422.1"/>
    </source>
</evidence>
<evidence type="ECO:0000256" key="4">
    <source>
        <dbReference type="SAM" id="MobiDB-lite"/>
    </source>
</evidence>
<feature type="domain" description="Solute-binding protein family 3/N-terminal" evidence="6">
    <location>
        <begin position="59"/>
        <end position="287"/>
    </location>
</feature>
<protein>
    <submittedName>
        <fullName evidence="7">Transporter substrate-binding domain-containing protein</fullName>
    </submittedName>
</protein>
<keyword evidence="8" id="KW-1185">Reference proteome</keyword>
<feature type="signal peptide" evidence="5">
    <location>
        <begin position="1"/>
        <end position="27"/>
    </location>
</feature>
<evidence type="ECO:0000256" key="5">
    <source>
        <dbReference type="SAM" id="SignalP"/>
    </source>
</evidence>
<feature type="chain" id="PRO_5045958635" evidence="5">
    <location>
        <begin position="28"/>
        <end position="322"/>
    </location>
</feature>
<name>A0ABT6ZZC2_9ACTN</name>
<feature type="region of interest" description="Disordered" evidence="4">
    <location>
        <begin position="34"/>
        <end position="55"/>
    </location>
</feature>
<dbReference type="Proteomes" id="UP001214441">
    <property type="component" value="Unassembled WGS sequence"/>
</dbReference>
<dbReference type="EMBL" id="JANCPR020000020">
    <property type="protein sequence ID" value="MDJ1134422.1"/>
    <property type="molecule type" value="Genomic_DNA"/>
</dbReference>
<dbReference type="PROSITE" id="PS51257">
    <property type="entry name" value="PROKAR_LIPOPROTEIN"/>
    <property type="match status" value="1"/>
</dbReference>
<evidence type="ECO:0000313" key="8">
    <source>
        <dbReference type="Proteomes" id="UP001214441"/>
    </source>
</evidence>
<keyword evidence="2" id="KW-0813">Transport</keyword>
<gene>
    <name evidence="7" type="ORF">NMN56_021120</name>
</gene>
<dbReference type="PANTHER" id="PTHR30085:SF6">
    <property type="entry name" value="ABC TRANSPORTER GLUTAMINE-BINDING PROTEIN GLNH"/>
    <property type="match status" value="1"/>
</dbReference>
<dbReference type="InterPro" id="IPR001638">
    <property type="entry name" value="Solute-binding_3/MltF_N"/>
</dbReference>
<dbReference type="Pfam" id="PF00497">
    <property type="entry name" value="SBP_bac_3"/>
    <property type="match status" value="1"/>
</dbReference>
<evidence type="ECO:0000259" key="6">
    <source>
        <dbReference type="SMART" id="SM00062"/>
    </source>
</evidence>
<sequence>MSSPRRPVHRRHLWGSCLLALSLLLTACGLTDKADGKPSPGPTSGASTPGPPSLAEKKNLLVGLKKGQPGFSTKHGDVFEGFEADLTEELAEKVGFVPDYRDIPSLRREEILKNQTADLIVATYSVTGPRDEQVDFTAPYIKTYQGLLVRDDNTGIKELNDVDGKRVCTARGSTSDPESVRKKEQQEAIKKALGPNVKPGFRKDYKECVLEMRDDGNFDAVWTDKILLKGYERDYKGIHVVDNITVESPQFYAVGLRQGDEKFCRRLNKALKEFVFSADWRAYFKSHFDKVYKEDKSGFQAKYRPTRDEFDEMAKDSCGAAD</sequence>
<proteinExistence type="inferred from homology"/>
<keyword evidence="3 5" id="KW-0732">Signal</keyword>
<dbReference type="RefSeq" id="WP_274041921.1">
    <property type="nucleotide sequence ID" value="NZ_JANCPR020000020.1"/>
</dbReference>
<dbReference type="SUPFAM" id="SSF53850">
    <property type="entry name" value="Periplasmic binding protein-like II"/>
    <property type="match status" value="1"/>
</dbReference>
<comment type="caution">
    <text evidence="7">The sequence shown here is derived from an EMBL/GenBank/DDBJ whole genome shotgun (WGS) entry which is preliminary data.</text>
</comment>
<evidence type="ECO:0000256" key="2">
    <source>
        <dbReference type="ARBA" id="ARBA00022448"/>
    </source>
</evidence>
<dbReference type="Gene3D" id="3.40.190.10">
    <property type="entry name" value="Periplasmic binding protein-like II"/>
    <property type="match status" value="2"/>
</dbReference>
<dbReference type="InterPro" id="IPR051455">
    <property type="entry name" value="Bact_solute-bind_prot3"/>
</dbReference>
<dbReference type="SMART" id="SM00062">
    <property type="entry name" value="PBPb"/>
    <property type="match status" value="1"/>
</dbReference>
<comment type="similarity">
    <text evidence="1">Belongs to the bacterial solute-binding protein 3 family.</text>
</comment>
<organism evidence="7 8">
    <name type="scientific">Streptomyces iconiensis</name>
    <dbReference type="NCBI Taxonomy" id="1384038"/>
    <lineage>
        <taxon>Bacteria</taxon>
        <taxon>Bacillati</taxon>
        <taxon>Actinomycetota</taxon>
        <taxon>Actinomycetes</taxon>
        <taxon>Kitasatosporales</taxon>
        <taxon>Streptomycetaceae</taxon>
        <taxon>Streptomyces</taxon>
    </lineage>
</organism>
<evidence type="ECO:0000256" key="3">
    <source>
        <dbReference type="ARBA" id="ARBA00022729"/>
    </source>
</evidence>
<reference evidence="7 8" key="1">
    <citation type="submission" date="2023-05" db="EMBL/GenBank/DDBJ databases">
        <title>Streptantibioticus silvisoli sp. nov., acidotolerant actinomycetes 1 from pine litter.</title>
        <authorList>
            <person name="Swiecimska M."/>
            <person name="Golinska P."/>
            <person name="Sangal V."/>
            <person name="Wachnowicz B."/>
            <person name="Goodfellow M."/>
        </authorList>
    </citation>
    <scope>NUCLEOTIDE SEQUENCE [LARGE SCALE GENOMIC DNA]</scope>
    <source>
        <strain evidence="7 8">DSM 42109</strain>
    </source>
</reference>
<evidence type="ECO:0000256" key="1">
    <source>
        <dbReference type="ARBA" id="ARBA00010333"/>
    </source>
</evidence>